<evidence type="ECO:0000313" key="2">
    <source>
        <dbReference type="Proteomes" id="UP000653002"/>
    </source>
</evidence>
<reference evidence="1" key="1">
    <citation type="submission" date="2020-01" db="EMBL/GenBank/DDBJ databases">
        <authorList>
            <person name="Richard D."/>
        </authorList>
    </citation>
    <scope>NUCLEOTIDE SEQUENCE</scope>
    <source>
        <strain evidence="1">JP541</strain>
    </source>
</reference>
<feature type="non-terminal residue" evidence="1">
    <location>
        <position position="93"/>
    </location>
</feature>
<dbReference type="EMBL" id="JAABFR010002628">
    <property type="protein sequence ID" value="MBD4340461.1"/>
    <property type="molecule type" value="Genomic_DNA"/>
</dbReference>
<dbReference type="Proteomes" id="UP000653002">
    <property type="component" value="Unassembled WGS sequence"/>
</dbReference>
<gene>
    <name evidence="1" type="ORF">GUH15_31360</name>
</gene>
<sequence length="93" mass="10796">FYINGQMFYEDIDLTQEQFYQKLKEGGEIKTSMPLVGDVTDKWDELLKEYDEIVYIPMSSGLSSSCETAYMLSQDYDGKVQVVNNQRISVTMR</sequence>
<protein>
    <submittedName>
        <fullName evidence="1">DegV family protein</fullName>
    </submittedName>
</protein>
<dbReference type="Gene3D" id="3.40.50.10170">
    <property type="match status" value="1"/>
</dbReference>
<dbReference type="AlphaFoldDB" id="A0A8I0H758"/>
<organism evidence="1 2">
    <name type="scientific">Xanthomonas citri pv. citri</name>
    <dbReference type="NCBI Taxonomy" id="611301"/>
    <lineage>
        <taxon>Bacteria</taxon>
        <taxon>Pseudomonadati</taxon>
        <taxon>Pseudomonadota</taxon>
        <taxon>Gammaproteobacteria</taxon>
        <taxon>Lysobacterales</taxon>
        <taxon>Lysobacteraceae</taxon>
        <taxon>Xanthomonas</taxon>
    </lineage>
</organism>
<evidence type="ECO:0000313" key="1">
    <source>
        <dbReference type="EMBL" id="MBD4340461.1"/>
    </source>
</evidence>
<name>A0A8I0H758_XANCI</name>
<dbReference type="SUPFAM" id="SSF82549">
    <property type="entry name" value="DAK1/DegV-like"/>
    <property type="match status" value="1"/>
</dbReference>
<dbReference type="Pfam" id="PF02645">
    <property type="entry name" value="DegV"/>
    <property type="match status" value="1"/>
</dbReference>
<dbReference type="InterPro" id="IPR003797">
    <property type="entry name" value="DegV"/>
</dbReference>
<accession>A0A8I0H758</accession>
<feature type="non-terminal residue" evidence="1">
    <location>
        <position position="1"/>
    </location>
</feature>
<proteinExistence type="predicted"/>
<dbReference type="PROSITE" id="PS51482">
    <property type="entry name" value="DEGV"/>
    <property type="match status" value="1"/>
</dbReference>
<comment type="caution">
    <text evidence="1">The sequence shown here is derived from an EMBL/GenBank/DDBJ whole genome shotgun (WGS) entry which is preliminary data.</text>
</comment>